<feature type="compositionally biased region" description="Pro residues" evidence="1">
    <location>
        <begin position="39"/>
        <end position="51"/>
    </location>
</feature>
<evidence type="ECO:0000256" key="1">
    <source>
        <dbReference type="SAM" id="MobiDB-lite"/>
    </source>
</evidence>
<keyword evidence="3" id="KW-1185">Reference proteome</keyword>
<accession>A0AA39WJM4</accession>
<evidence type="ECO:0000313" key="3">
    <source>
        <dbReference type="Proteomes" id="UP001175000"/>
    </source>
</evidence>
<dbReference type="EMBL" id="JAULSU010000005">
    <property type="protein sequence ID" value="KAK0616607.1"/>
    <property type="molecule type" value="Genomic_DNA"/>
</dbReference>
<dbReference type="AlphaFoldDB" id="A0AA39WJM4"/>
<protein>
    <submittedName>
        <fullName evidence="2">Uncharacterized protein</fullName>
    </submittedName>
</protein>
<gene>
    <name evidence="2" type="ORF">B0T14DRAFT_523488</name>
</gene>
<sequence length="306" mass="34507">MLQPKAKDRKSATDLLHMWNDCFLNKSDVVAATQVQTPPNLPTPLTPPTLARPPQLTQNPSIRIPNEDSGAPKITVRDIVEMEKRPKSKRREVLIKLDPVLDPLGKDRRLNMEKGRASKYLSFKLLSPSRHLHLSGGYTFKILVDNTVGVNRQNAADTVQAITKVLKGRATPGWGISLAFLWNSTTVYHERSSKKLAELVRDRHFYPSQEKANISTWLREILEGSAYPDTKPPMLYILTNGIFPNNQPDIAGPIDDSYRRGRVLPNSLNVTFVQVGDDQHSSGQYGLNQIYDEVNEVIRLLNQRPN</sequence>
<organism evidence="2 3">
    <name type="scientific">Immersiella caudata</name>
    <dbReference type="NCBI Taxonomy" id="314043"/>
    <lineage>
        <taxon>Eukaryota</taxon>
        <taxon>Fungi</taxon>
        <taxon>Dikarya</taxon>
        <taxon>Ascomycota</taxon>
        <taxon>Pezizomycotina</taxon>
        <taxon>Sordariomycetes</taxon>
        <taxon>Sordariomycetidae</taxon>
        <taxon>Sordariales</taxon>
        <taxon>Lasiosphaeriaceae</taxon>
        <taxon>Immersiella</taxon>
    </lineage>
</organism>
<feature type="region of interest" description="Disordered" evidence="1">
    <location>
        <begin position="37"/>
        <end position="70"/>
    </location>
</feature>
<comment type="caution">
    <text evidence="2">The sequence shown here is derived from an EMBL/GenBank/DDBJ whole genome shotgun (WGS) entry which is preliminary data.</text>
</comment>
<proteinExistence type="predicted"/>
<reference evidence="2" key="1">
    <citation type="submission" date="2023-06" db="EMBL/GenBank/DDBJ databases">
        <title>Genome-scale phylogeny and comparative genomics of the fungal order Sordariales.</title>
        <authorList>
            <consortium name="Lawrence Berkeley National Laboratory"/>
            <person name="Hensen N."/>
            <person name="Bonometti L."/>
            <person name="Westerberg I."/>
            <person name="Brannstrom I.O."/>
            <person name="Guillou S."/>
            <person name="Cros-Aarteil S."/>
            <person name="Calhoun S."/>
            <person name="Haridas S."/>
            <person name="Kuo A."/>
            <person name="Mondo S."/>
            <person name="Pangilinan J."/>
            <person name="Riley R."/>
            <person name="Labutti K."/>
            <person name="Andreopoulos B."/>
            <person name="Lipzen A."/>
            <person name="Chen C."/>
            <person name="Yanf M."/>
            <person name="Daum C."/>
            <person name="Ng V."/>
            <person name="Clum A."/>
            <person name="Steindorff A."/>
            <person name="Ohm R."/>
            <person name="Martin F."/>
            <person name="Silar P."/>
            <person name="Natvig D."/>
            <person name="Lalanne C."/>
            <person name="Gautier V."/>
            <person name="Ament-Velasquez S.L."/>
            <person name="Kruys A."/>
            <person name="Hutchinson M.I."/>
            <person name="Powell A.J."/>
            <person name="Barry K."/>
            <person name="Miller A.N."/>
            <person name="Grigoriev I.V."/>
            <person name="Debuchy R."/>
            <person name="Gladieux P."/>
            <person name="Thoren M.H."/>
            <person name="Johannesson H."/>
        </authorList>
    </citation>
    <scope>NUCLEOTIDE SEQUENCE</scope>
    <source>
        <strain evidence="2">CBS 606.72</strain>
    </source>
</reference>
<dbReference type="Proteomes" id="UP001175000">
    <property type="component" value="Unassembled WGS sequence"/>
</dbReference>
<evidence type="ECO:0000313" key="2">
    <source>
        <dbReference type="EMBL" id="KAK0616607.1"/>
    </source>
</evidence>
<name>A0AA39WJM4_9PEZI</name>